<keyword evidence="1" id="KW-0732">Signal</keyword>
<protein>
    <submittedName>
        <fullName evidence="2">Uncharacterized protein</fullName>
    </submittedName>
</protein>
<reference evidence="3" key="2">
    <citation type="submission" date="2023-07" db="EMBL/GenBank/DDBJ databases">
        <title>Duganella aceri sp. nov., isolated from tree sap.</title>
        <authorList>
            <person name="Kim I.S."/>
        </authorList>
    </citation>
    <scope>NUCLEOTIDE SEQUENCE [LARGE SCALE GENOMIC DNA]</scope>
    <source>
        <strain evidence="3">SAP-35</strain>
    </source>
</reference>
<reference evidence="2 3" key="1">
    <citation type="submission" date="2020-01" db="EMBL/GenBank/DDBJ databases">
        <authorList>
            <person name="Lee S.D."/>
        </authorList>
    </citation>
    <scope>NUCLEOTIDE SEQUENCE [LARGE SCALE GENOMIC DNA]</scope>
    <source>
        <strain evidence="2 3">SAP-35</strain>
    </source>
</reference>
<dbReference type="RefSeq" id="WP_166101796.1">
    <property type="nucleotide sequence ID" value="NZ_JAADJT010000004.1"/>
</dbReference>
<feature type="chain" id="PRO_5047268368" evidence="1">
    <location>
        <begin position="23"/>
        <end position="64"/>
    </location>
</feature>
<organism evidence="2 3">
    <name type="scientific">Duganella aceris</name>
    <dbReference type="NCBI Taxonomy" id="2703883"/>
    <lineage>
        <taxon>Bacteria</taxon>
        <taxon>Pseudomonadati</taxon>
        <taxon>Pseudomonadota</taxon>
        <taxon>Betaproteobacteria</taxon>
        <taxon>Burkholderiales</taxon>
        <taxon>Oxalobacteraceae</taxon>
        <taxon>Telluria group</taxon>
        <taxon>Duganella</taxon>
    </lineage>
</organism>
<keyword evidence="3" id="KW-1185">Reference proteome</keyword>
<dbReference type="Proteomes" id="UP000666369">
    <property type="component" value="Unassembled WGS sequence"/>
</dbReference>
<feature type="signal peptide" evidence="1">
    <location>
        <begin position="1"/>
        <end position="22"/>
    </location>
</feature>
<comment type="caution">
    <text evidence="2">The sequence shown here is derived from an EMBL/GenBank/DDBJ whole genome shotgun (WGS) entry which is preliminary data.</text>
</comment>
<proteinExistence type="predicted"/>
<gene>
    <name evidence="2" type="ORF">GW587_09815</name>
</gene>
<evidence type="ECO:0000313" key="2">
    <source>
        <dbReference type="EMBL" id="NGZ84553.1"/>
    </source>
</evidence>
<accession>A0ABX0FJ19</accession>
<name>A0ABX0FJ19_9BURK</name>
<dbReference type="EMBL" id="JAADJT010000004">
    <property type="protein sequence ID" value="NGZ84553.1"/>
    <property type="molecule type" value="Genomic_DNA"/>
</dbReference>
<sequence length="64" mass="6782">MTQTFKISCAMGLILMGFAALINSVLNESAFDSCLVDMTRNGGSVQKAVDACSQAEKQRHPASS</sequence>
<evidence type="ECO:0000256" key="1">
    <source>
        <dbReference type="SAM" id="SignalP"/>
    </source>
</evidence>
<evidence type="ECO:0000313" key="3">
    <source>
        <dbReference type="Proteomes" id="UP000666369"/>
    </source>
</evidence>